<name>A0AAW9FI44_9HYPH</name>
<comment type="caution">
    <text evidence="1">The sequence shown here is derived from an EMBL/GenBank/DDBJ whole genome shotgun (WGS) entry which is preliminary data.</text>
</comment>
<dbReference type="Proteomes" id="UP001277561">
    <property type="component" value="Unassembled WGS sequence"/>
</dbReference>
<protein>
    <submittedName>
        <fullName evidence="1">Uncharacterized protein</fullName>
    </submittedName>
</protein>
<dbReference type="EMBL" id="JAVRAD010000017">
    <property type="protein sequence ID" value="MDX8332354.1"/>
    <property type="molecule type" value="Genomic_DNA"/>
</dbReference>
<dbReference type="AlphaFoldDB" id="A0AAW9FI44"/>
<evidence type="ECO:0000313" key="2">
    <source>
        <dbReference type="EMBL" id="MDX8332354.1"/>
    </source>
</evidence>
<dbReference type="EMBL" id="JAVRAF010000014">
    <property type="protein sequence ID" value="MDX8305145.1"/>
    <property type="molecule type" value="Genomic_DNA"/>
</dbReference>
<keyword evidence="3" id="KW-1185">Reference proteome</keyword>
<organism evidence="1">
    <name type="scientific">Agrobacterium rosae</name>
    <dbReference type="NCBI Taxonomy" id="1972867"/>
    <lineage>
        <taxon>Bacteria</taxon>
        <taxon>Pseudomonadati</taxon>
        <taxon>Pseudomonadota</taxon>
        <taxon>Alphaproteobacteria</taxon>
        <taxon>Hyphomicrobiales</taxon>
        <taxon>Rhizobiaceae</taxon>
        <taxon>Rhizobium/Agrobacterium group</taxon>
        <taxon>Agrobacterium</taxon>
    </lineage>
</organism>
<sequence length="73" mass="8064">MTKIADKKSAVEALDAAAVLWKEVDDEFSAIWMKLPDEAKKRLNAEGGEKFDALTMSHRLKEIAEAARSQAST</sequence>
<evidence type="ECO:0000313" key="3">
    <source>
        <dbReference type="Proteomes" id="UP001277561"/>
    </source>
</evidence>
<accession>A0AAW9FI44</accession>
<reference evidence="1 3" key="1">
    <citation type="journal article" date="2023" name="Phytobiomes J">
        <title>Deciphering the key players within the bacterial microbiota associated with aerial crown gall tumors on rhododendron: Insights into the gallobiome.</title>
        <authorList>
            <person name="Kuzmanovic N."/>
            <person name="Nesme J."/>
            <person name="Wolf J."/>
            <person name="Neumann-Schaal M."/>
            <person name="Petersen J."/>
            <person name="Fernandez-Gnecco G."/>
            <person name="Sproeer C."/>
            <person name="Bunk B."/>
            <person name="Overmann J."/>
            <person name="Sorensen S.J."/>
            <person name="Idczak E."/>
            <person name="Smalla K."/>
        </authorList>
    </citation>
    <scope>NUCLEOTIDE SEQUENCE</scope>
    <source>
        <strain evidence="1">Rho-11.1</strain>
        <strain evidence="3">rho-14.1</strain>
        <strain evidence="2">Rho-14.1</strain>
    </source>
</reference>
<evidence type="ECO:0000313" key="1">
    <source>
        <dbReference type="EMBL" id="MDX8305145.1"/>
    </source>
</evidence>
<dbReference type="RefSeq" id="WP_234625059.1">
    <property type="nucleotide sequence ID" value="NZ_CP192770.1"/>
</dbReference>
<proteinExistence type="predicted"/>
<gene>
    <name evidence="1" type="ORF">RMR22_23125</name>
    <name evidence="2" type="ORF">RMS29_24410</name>
</gene>